<evidence type="ECO:0000313" key="3">
    <source>
        <dbReference type="Proteomes" id="UP000075881"/>
    </source>
</evidence>
<keyword evidence="1" id="KW-0732">Signal</keyword>
<dbReference type="Proteomes" id="UP000075881">
    <property type="component" value="Unassembled WGS sequence"/>
</dbReference>
<dbReference type="AlphaFoldDB" id="A0A182JYY1"/>
<dbReference type="EnsemblMetazoa" id="ACHR003713-RA">
    <property type="protein sequence ID" value="ACHR003713-PA"/>
    <property type="gene ID" value="ACHR003713"/>
</dbReference>
<dbReference type="VEuPathDB" id="VectorBase:ACHR003713"/>
<dbReference type="STRING" id="43041.A0A182JYY1"/>
<feature type="signal peptide" evidence="1">
    <location>
        <begin position="1"/>
        <end position="34"/>
    </location>
</feature>
<accession>A0A182JYY1</accession>
<organism evidence="2 3">
    <name type="scientific">Anopheles christyi</name>
    <dbReference type="NCBI Taxonomy" id="43041"/>
    <lineage>
        <taxon>Eukaryota</taxon>
        <taxon>Metazoa</taxon>
        <taxon>Ecdysozoa</taxon>
        <taxon>Arthropoda</taxon>
        <taxon>Hexapoda</taxon>
        <taxon>Insecta</taxon>
        <taxon>Pterygota</taxon>
        <taxon>Neoptera</taxon>
        <taxon>Endopterygota</taxon>
        <taxon>Diptera</taxon>
        <taxon>Nematocera</taxon>
        <taxon>Culicoidea</taxon>
        <taxon>Culicidae</taxon>
        <taxon>Anophelinae</taxon>
        <taxon>Anopheles</taxon>
    </lineage>
</organism>
<evidence type="ECO:0000256" key="1">
    <source>
        <dbReference type="SAM" id="SignalP"/>
    </source>
</evidence>
<proteinExistence type="predicted"/>
<feature type="chain" id="PRO_5008124798" evidence="1">
    <location>
        <begin position="35"/>
        <end position="70"/>
    </location>
</feature>
<evidence type="ECO:0000313" key="2">
    <source>
        <dbReference type="EnsemblMetazoa" id="ACHR003713-PA"/>
    </source>
</evidence>
<dbReference type="PANTHER" id="PTHR46901:SF2">
    <property type="entry name" value="GH04942P"/>
    <property type="match status" value="1"/>
</dbReference>
<reference evidence="2" key="2">
    <citation type="submission" date="2020-05" db="UniProtKB">
        <authorList>
            <consortium name="EnsemblMetazoa"/>
        </authorList>
    </citation>
    <scope>IDENTIFICATION</scope>
    <source>
        <strain evidence="2">ACHKN1017</strain>
    </source>
</reference>
<name>A0A182JYY1_9DIPT</name>
<dbReference type="PANTHER" id="PTHR46901">
    <property type="entry name" value="GH04942P"/>
    <property type="match status" value="1"/>
</dbReference>
<sequence>MARSVGPGLGLPGAARLMVLLLLPLLHHPHQAEAHVALTFPPARQYDLDFLDNSRTKPPCGMPKAGRHYI</sequence>
<protein>
    <submittedName>
        <fullName evidence="2">Uncharacterized protein</fullName>
    </submittedName>
</protein>
<keyword evidence="3" id="KW-1185">Reference proteome</keyword>
<reference evidence="3" key="1">
    <citation type="submission" date="2013-03" db="EMBL/GenBank/DDBJ databases">
        <title>The Genome Sequence of Anopheles christyi ACHKN1017.</title>
        <authorList>
            <consortium name="The Broad Institute Genomics Platform"/>
            <person name="Neafsey D.E."/>
            <person name="Besansky N."/>
            <person name="Walker B."/>
            <person name="Young S.K."/>
            <person name="Zeng Q."/>
            <person name="Gargeya S."/>
            <person name="Fitzgerald M."/>
            <person name="Haas B."/>
            <person name="Abouelleil A."/>
            <person name="Allen A.W."/>
            <person name="Alvarado L."/>
            <person name="Arachchi H.M."/>
            <person name="Berlin A.M."/>
            <person name="Chapman S.B."/>
            <person name="Gainer-Dewar J."/>
            <person name="Goldberg J."/>
            <person name="Griggs A."/>
            <person name="Gujja S."/>
            <person name="Hansen M."/>
            <person name="Howarth C."/>
            <person name="Imamovic A."/>
            <person name="Ireland A."/>
            <person name="Larimer J."/>
            <person name="McCowan C."/>
            <person name="Murphy C."/>
            <person name="Pearson M."/>
            <person name="Poon T.W."/>
            <person name="Priest M."/>
            <person name="Roberts A."/>
            <person name="Saif S."/>
            <person name="Shea T."/>
            <person name="Sisk P."/>
            <person name="Sykes S."/>
            <person name="Wortman J."/>
            <person name="Nusbaum C."/>
            <person name="Birren B."/>
        </authorList>
    </citation>
    <scope>NUCLEOTIDE SEQUENCE [LARGE SCALE GENOMIC DNA]</scope>
    <source>
        <strain evidence="3">ACHKN1017</strain>
    </source>
</reference>